<dbReference type="RefSeq" id="WP_254759086.1">
    <property type="nucleotide sequence ID" value="NZ_JANCLT010000005.1"/>
</dbReference>
<feature type="region of interest" description="Disordered" evidence="1">
    <location>
        <begin position="1"/>
        <end position="42"/>
    </location>
</feature>
<dbReference type="AlphaFoldDB" id="A0AA41XAA7"/>
<proteinExistence type="predicted"/>
<dbReference type="Proteomes" id="UP001156102">
    <property type="component" value="Unassembled WGS sequence"/>
</dbReference>
<keyword evidence="3" id="KW-1185">Reference proteome</keyword>
<sequence>MPKKKKDSSKSALNSPHVEGQGTTTTESGREASSARHKQKQP</sequence>
<name>A0AA41XAA7_9BACI</name>
<protein>
    <submittedName>
        <fullName evidence="2">YuzL family protein</fullName>
    </submittedName>
</protein>
<comment type="caution">
    <text evidence="2">The sequence shown here is derived from an EMBL/GenBank/DDBJ whole genome shotgun (WGS) entry which is preliminary data.</text>
</comment>
<evidence type="ECO:0000313" key="3">
    <source>
        <dbReference type="Proteomes" id="UP001156102"/>
    </source>
</evidence>
<organism evidence="2 3">
    <name type="scientific">Ectobacillus ponti</name>
    <dbReference type="NCBI Taxonomy" id="2961894"/>
    <lineage>
        <taxon>Bacteria</taxon>
        <taxon>Bacillati</taxon>
        <taxon>Bacillota</taxon>
        <taxon>Bacilli</taxon>
        <taxon>Bacillales</taxon>
        <taxon>Bacillaceae</taxon>
        <taxon>Ectobacillus</taxon>
    </lineage>
</organism>
<gene>
    <name evidence="2" type="ORF">NK662_11535</name>
</gene>
<reference evidence="2" key="1">
    <citation type="submission" date="2022-07" db="EMBL/GenBank/DDBJ databases">
        <authorList>
            <person name="Li W.-J."/>
            <person name="Deng Q.-Q."/>
        </authorList>
    </citation>
    <scope>NUCLEOTIDE SEQUENCE</scope>
    <source>
        <strain evidence="2">SYSU M60031</strain>
    </source>
</reference>
<dbReference type="InterPro" id="IPR025625">
    <property type="entry name" value="YuzL"/>
</dbReference>
<accession>A0AA41XAA7</accession>
<evidence type="ECO:0000313" key="2">
    <source>
        <dbReference type="EMBL" id="MCP8969173.1"/>
    </source>
</evidence>
<dbReference type="Pfam" id="PF14115">
    <property type="entry name" value="YuzL"/>
    <property type="match status" value="1"/>
</dbReference>
<evidence type="ECO:0000256" key="1">
    <source>
        <dbReference type="SAM" id="MobiDB-lite"/>
    </source>
</evidence>
<dbReference type="EMBL" id="JANCLT010000005">
    <property type="protein sequence ID" value="MCP8969173.1"/>
    <property type="molecule type" value="Genomic_DNA"/>
</dbReference>